<name>W4G5I2_APHAT</name>
<dbReference type="RefSeq" id="XP_009836410.1">
    <property type="nucleotide sequence ID" value="XM_009838108.1"/>
</dbReference>
<organism evidence="2">
    <name type="scientific">Aphanomyces astaci</name>
    <name type="common">Crayfish plague agent</name>
    <dbReference type="NCBI Taxonomy" id="112090"/>
    <lineage>
        <taxon>Eukaryota</taxon>
        <taxon>Sar</taxon>
        <taxon>Stramenopiles</taxon>
        <taxon>Oomycota</taxon>
        <taxon>Saprolegniomycetes</taxon>
        <taxon>Saprolegniales</taxon>
        <taxon>Verrucalvaceae</taxon>
        <taxon>Aphanomyces</taxon>
    </lineage>
</organism>
<dbReference type="AlphaFoldDB" id="W4G5I2"/>
<reference evidence="2" key="1">
    <citation type="submission" date="2013-12" db="EMBL/GenBank/DDBJ databases">
        <title>The Genome Sequence of Aphanomyces astaci APO3.</title>
        <authorList>
            <consortium name="The Broad Institute Genomics Platform"/>
            <person name="Russ C."/>
            <person name="Tyler B."/>
            <person name="van West P."/>
            <person name="Dieguez-Uribeondo J."/>
            <person name="Young S.K."/>
            <person name="Zeng Q."/>
            <person name="Gargeya S."/>
            <person name="Fitzgerald M."/>
            <person name="Abouelleil A."/>
            <person name="Alvarado L."/>
            <person name="Chapman S.B."/>
            <person name="Gainer-Dewar J."/>
            <person name="Goldberg J."/>
            <person name="Griggs A."/>
            <person name="Gujja S."/>
            <person name="Hansen M."/>
            <person name="Howarth C."/>
            <person name="Imamovic A."/>
            <person name="Ireland A."/>
            <person name="Larimer J."/>
            <person name="McCowan C."/>
            <person name="Murphy C."/>
            <person name="Pearson M."/>
            <person name="Poon T.W."/>
            <person name="Priest M."/>
            <person name="Roberts A."/>
            <person name="Saif S."/>
            <person name="Shea T."/>
            <person name="Sykes S."/>
            <person name="Wortman J."/>
            <person name="Nusbaum C."/>
            <person name="Birren B."/>
        </authorList>
    </citation>
    <scope>NUCLEOTIDE SEQUENCE [LARGE SCALE GENOMIC DNA]</scope>
    <source>
        <strain evidence="2">APO3</strain>
    </source>
</reference>
<feature type="compositionally biased region" description="Basic residues" evidence="1">
    <location>
        <begin position="93"/>
        <end position="112"/>
    </location>
</feature>
<gene>
    <name evidence="2" type="ORF">H257_11228</name>
</gene>
<feature type="compositionally biased region" description="Polar residues" evidence="1">
    <location>
        <begin position="10"/>
        <end position="25"/>
    </location>
</feature>
<dbReference type="EMBL" id="KI913145">
    <property type="protein sequence ID" value="ETV74304.1"/>
    <property type="molecule type" value="Genomic_DNA"/>
</dbReference>
<feature type="region of interest" description="Disordered" evidence="1">
    <location>
        <begin position="1"/>
        <end position="30"/>
    </location>
</feature>
<feature type="region of interest" description="Disordered" evidence="1">
    <location>
        <begin position="49"/>
        <end position="159"/>
    </location>
</feature>
<accession>W4G5I2</accession>
<dbReference type="GeneID" id="20813224"/>
<evidence type="ECO:0000256" key="1">
    <source>
        <dbReference type="SAM" id="MobiDB-lite"/>
    </source>
</evidence>
<feature type="compositionally biased region" description="Polar residues" evidence="1">
    <location>
        <begin position="53"/>
        <end position="65"/>
    </location>
</feature>
<dbReference type="VEuPathDB" id="FungiDB:H257_11228"/>
<protein>
    <submittedName>
        <fullName evidence="2">Uncharacterized protein</fullName>
    </submittedName>
</protein>
<feature type="compositionally biased region" description="Polar residues" evidence="1">
    <location>
        <begin position="124"/>
        <end position="140"/>
    </location>
</feature>
<feature type="compositionally biased region" description="Low complexity" evidence="1">
    <location>
        <begin position="114"/>
        <end position="123"/>
    </location>
</feature>
<proteinExistence type="predicted"/>
<sequence>MPSLPPDPGKQQSINSTLSDTSTMPTPMATVYVQRNGVPTVILVPATGIIRQPQPSSSENDSAADTTECPADTPLTARQLRSKRAADTFLARHDRHSTKRAADRKRHAHPRPTRPGTTGPSPGVTQRTPRPPLSQMTTGPSAPDCPMFHTPPIAQARHHQSRIVQIRYALRLL</sequence>
<evidence type="ECO:0000313" key="2">
    <source>
        <dbReference type="EMBL" id="ETV74304.1"/>
    </source>
</evidence>